<organism evidence="2 3">
    <name type="scientific">Mesorhizobium tianshanense</name>
    <dbReference type="NCBI Taxonomy" id="39844"/>
    <lineage>
        <taxon>Bacteria</taxon>
        <taxon>Pseudomonadati</taxon>
        <taxon>Pseudomonadota</taxon>
        <taxon>Alphaproteobacteria</taxon>
        <taxon>Hyphomicrobiales</taxon>
        <taxon>Phyllobacteriaceae</taxon>
        <taxon>Mesorhizobium</taxon>
    </lineage>
</organism>
<reference evidence="2 3" key="1">
    <citation type="journal article" date="2015" name="Stand. Genomic Sci.">
        <title>Genomic Encyclopedia of Bacterial and Archaeal Type Strains, Phase III: the genomes of soil and plant-associated and newly described type strains.</title>
        <authorList>
            <person name="Whitman W.B."/>
            <person name="Woyke T."/>
            <person name="Klenk H.P."/>
            <person name="Zhou Y."/>
            <person name="Lilburn T.G."/>
            <person name="Beck B.J."/>
            <person name="De Vos P."/>
            <person name="Vandamme P."/>
            <person name="Eisen J.A."/>
            <person name="Garrity G."/>
            <person name="Hugenholtz P."/>
            <person name="Kyrpides N.C."/>
        </authorList>
    </citation>
    <scope>NUCLEOTIDE SEQUENCE [LARGE SCALE GENOMIC DNA]</scope>
    <source>
        <strain evidence="2 3">CGMCC 1.2546</strain>
    </source>
</reference>
<comment type="caution">
    <text evidence="2">The sequence shown here is derived from an EMBL/GenBank/DDBJ whole genome shotgun (WGS) entry which is preliminary data.</text>
</comment>
<dbReference type="InterPro" id="IPR006311">
    <property type="entry name" value="TAT_signal"/>
</dbReference>
<evidence type="ECO:0000256" key="1">
    <source>
        <dbReference type="SAM" id="Phobius"/>
    </source>
</evidence>
<dbReference type="NCBIfam" id="NF047509">
    <property type="entry name" value="Rv3131_FMN_oxido"/>
    <property type="match status" value="1"/>
</dbReference>
<dbReference type="PROSITE" id="PS51318">
    <property type="entry name" value="TAT"/>
    <property type="match status" value="1"/>
</dbReference>
<keyword evidence="1" id="KW-1133">Transmembrane helix</keyword>
<keyword evidence="1" id="KW-0812">Transmembrane</keyword>
<keyword evidence="1" id="KW-0472">Membrane</keyword>
<sequence>MSEAHQSRRGFLAALAVGGGLVAIGGTTALVMNARGLSGYENAINATWRHTDSTDLPLSSARQELVRYATLAANSHNTQPWQFRLSDRSILVLPDPGRGLRAVDPDDHHVFASLGCAVENMVQAARAFGLRAAPSYDADARGIRVDLEAAPPERTDLFDAIPHRQSTRALYDGRSVPPEHLRLLDAAGNGGGVRMLLFTERQQREDILSYLVAGNSAQMDDAAFVEELKSWIRFSYGDALSTRDGLFSKSSGNPALPGWIGRLIFSQVFTKDTENSKYESQLRSSAGIAVFVSDKNEPAYWAEAGRCCQRFALQATALQLRHAFINQPVEVPAVRGQFASYLGIDGRRADLVMRFGYGPELPKSLRRPVENVILRA</sequence>
<dbReference type="EMBL" id="VLKT01000042">
    <property type="protein sequence ID" value="TWI27885.1"/>
    <property type="molecule type" value="Genomic_DNA"/>
</dbReference>
<dbReference type="NCBIfam" id="TIGR01409">
    <property type="entry name" value="TAT_signal_seq"/>
    <property type="match status" value="1"/>
</dbReference>
<name>A0A562N6V4_9HYPH</name>
<dbReference type="Gene3D" id="3.40.109.10">
    <property type="entry name" value="NADH Oxidase"/>
    <property type="match status" value="1"/>
</dbReference>
<dbReference type="InterPro" id="IPR000415">
    <property type="entry name" value="Nitroreductase-like"/>
</dbReference>
<dbReference type="AlphaFoldDB" id="A0A562N6V4"/>
<keyword evidence="3" id="KW-1185">Reference proteome</keyword>
<evidence type="ECO:0000313" key="2">
    <source>
        <dbReference type="EMBL" id="TWI27885.1"/>
    </source>
</evidence>
<dbReference type="RefSeq" id="WP_145721535.1">
    <property type="nucleotide sequence ID" value="NZ_BSPF01000109.1"/>
</dbReference>
<evidence type="ECO:0000313" key="3">
    <source>
        <dbReference type="Proteomes" id="UP000317122"/>
    </source>
</evidence>
<dbReference type="GO" id="GO:0016491">
    <property type="term" value="F:oxidoreductase activity"/>
    <property type="evidence" value="ECO:0007669"/>
    <property type="project" value="InterPro"/>
</dbReference>
<dbReference type="SUPFAM" id="SSF55469">
    <property type="entry name" value="FMN-dependent nitroreductase-like"/>
    <property type="match status" value="2"/>
</dbReference>
<proteinExistence type="predicted"/>
<accession>A0A562N6V4</accession>
<dbReference type="Proteomes" id="UP000317122">
    <property type="component" value="Unassembled WGS sequence"/>
</dbReference>
<dbReference type="InterPro" id="IPR019546">
    <property type="entry name" value="TAT_signal_bac_arc"/>
</dbReference>
<gene>
    <name evidence="2" type="ORF">IQ26_05536</name>
</gene>
<protein>
    <submittedName>
        <fullName evidence="2">Secreted protein</fullName>
    </submittedName>
</protein>
<dbReference type="OrthoDB" id="8156917at2"/>
<feature type="transmembrane region" description="Helical" evidence="1">
    <location>
        <begin position="12"/>
        <end position="32"/>
    </location>
</feature>